<organism evidence="2 3">
    <name type="scientific">Aliiglaciecola litoralis</name>
    <dbReference type="NCBI Taxonomy" id="582857"/>
    <lineage>
        <taxon>Bacteria</taxon>
        <taxon>Pseudomonadati</taxon>
        <taxon>Pseudomonadota</taxon>
        <taxon>Gammaproteobacteria</taxon>
        <taxon>Alteromonadales</taxon>
        <taxon>Alteromonadaceae</taxon>
        <taxon>Aliiglaciecola</taxon>
    </lineage>
</organism>
<dbReference type="InterPro" id="IPR032710">
    <property type="entry name" value="NTF2-like_dom_sf"/>
</dbReference>
<name>A0ABN1LBP2_9ALTE</name>
<proteinExistence type="predicted"/>
<evidence type="ECO:0000313" key="2">
    <source>
        <dbReference type="EMBL" id="GAA0851929.1"/>
    </source>
</evidence>
<dbReference type="SUPFAM" id="SSF54427">
    <property type="entry name" value="NTF2-like"/>
    <property type="match status" value="1"/>
</dbReference>
<evidence type="ECO:0000313" key="3">
    <source>
        <dbReference type="Proteomes" id="UP001500359"/>
    </source>
</evidence>
<keyword evidence="3" id="KW-1185">Reference proteome</keyword>
<dbReference type="EMBL" id="BAAAFD010000001">
    <property type="protein sequence ID" value="GAA0851929.1"/>
    <property type="molecule type" value="Genomic_DNA"/>
</dbReference>
<gene>
    <name evidence="2" type="ORF">GCM10009114_00540</name>
</gene>
<dbReference type="PANTHER" id="PTHR33747">
    <property type="entry name" value="UPF0225 PROTEIN SCO1677"/>
    <property type="match status" value="1"/>
</dbReference>
<comment type="caution">
    <text evidence="2">The sequence shown here is derived from an EMBL/GenBank/DDBJ whole genome shotgun (WGS) entry which is preliminary data.</text>
</comment>
<dbReference type="PANTHER" id="PTHR33747:SF1">
    <property type="entry name" value="ADENYLATE CYCLASE-ASSOCIATED CAP C-TERMINAL DOMAIN-CONTAINING PROTEIN"/>
    <property type="match status" value="1"/>
</dbReference>
<dbReference type="Proteomes" id="UP001500359">
    <property type="component" value="Unassembled WGS sequence"/>
</dbReference>
<dbReference type="InterPro" id="IPR004027">
    <property type="entry name" value="SEC_C_motif"/>
</dbReference>
<dbReference type="Pfam" id="PF17775">
    <property type="entry name" value="YchJ_M-like"/>
    <property type="match status" value="1"/>
</dbReference>
<dbReference type="Pfam" id="PF02810">
    <property type="entry name" value="SEC-C"/>
    <property type="match status" value="1"/>
</dbReference>
<protein>
    <submittedName>
        <fullName evidence="2">YchJ family protein</fullName>
    </submittedName>
</protein>
<evidence type="ECO:0000259" key="1">
    <source>
        <dbReference type="Pfam" id="PF17775"/>
    </source>
</evidence>
<feature type="domain" description="YchJ-like middle NTF2-like" evidence="1">
    <location>
        <begin position="1"/>
        <end position="88"/>
    </location>
</feature>
<dbReference type="InterPro" id="IPR048469">
    <property type="entry name" value="YchJ-like_M"/>
</dbReference>
<sequence length="119" mass="14104">MRSRFSAYALGKHQYIIDTYAADKRQELSVEQLKLDQQDTLWKMLKIRMSTADTVEFSAYYTYQSNWYVMHEKSYFLRQNGKWVYDQGDIFEDSGQFTPKRNETCPCGSGKKFKKCCMA</sequence>
<accession>A0ABN1LBP2</accession>
<dbReference type="SUPFAM" id="SSF103642">
    <property type="entry name" value="Sec-C motif"/>
    <property type="match status" value="1"/>
</dbReference>
<dbReference type="Gene3D" id="3.10.450.50">
    <property type="match status" value="1"/>
</dbReference>
<reference evidence="2 3" key="1">
    <citation type="journal article" date="2019" name="Int. J. Syst. Evol. Microbiol.">
        <title>The Global Catalogue of Microorganisms (GCM) 10K type strain sequencing project: providing services to taxonomists for standard genome sequencing and annotation.</title>
        <authorList>
            <consortium name="The Broad Institute Genomics Platform"/>
            <consortium name="The Broad Institute Genome Sequencing Center for Infectious Disease"/>
            <person name="Wu L."/>
            <person name="Ma J."/>
        </authorList>
    </citation>
    <scope>NUCLEOTIDE SEQUENCE [LARGE SCALE GENOMIC DNA]</scope>
    <source>
        <strain evidence="2 3">JCM 15896</strain>
    </source>
</reference>